<dbReference type="GO" id="GO:0000155">
    <property type="term" value="F:phosphorelay sensor kinase activity"/>
    <property type="evidence" value="ECO:0007669"/>
    <property type="project" value="InterPro"/>
</dbReference>
<dbReference type="AlphaFoldDB" id="A0A0F0KTD2"/>
<feature type="domain" description="Signal transduction histidine kinase subgroup 3 dimerisation and phosphoacceptor" evidence="10">
    <location>
        <begin position="215"/>
        <end position="278"/>
    </location>
</feature>
<sequence length="424" mass="44769">MSRTRSRSDSVREDEELRLPRAPGLFRRFWARHPLFADILLALICLFLTLAPAAPYPRSALPEATYVAVNIATLIMVAIGCSTLLWRRRAPLGPFIAAVILGTVGLFTGMSGGIVLLLVACYGLAVYSSARLAWICYGIGAAWFLVLTTVLMLSGATVLQVGIDTALGYAALGLIGTLVGVNVGGRKRYLLAIIDRSRQLLIERDQQAQLAAASERARIAREMHDIVSHSLTVIVALSEGAAATPDREQAQKAAAHVADTARGALTEMRAMLGVLRDDESPLPLAPMQPVPARDTVEAAQRAGYPATLTVVGQTEVSPAVAHAIGRIVQEGVTNAMRHAPTAESISVRLEYASDTVTIEIVNDGVAGEVGSDGFGIRGLSERAAHVHGTVQSAPAGGGRWVLRAVLPAAGGASVARPQTREEEG</sequence>
<keyword evidence="9" id="KW-0472">Membrane</keyword>
<evidence type="ECO:0000259" key="10">
    <source>
        <dbReference type="Pfam" id="PF07730"/>
    </source>
</evidence>
<dbReference type="PANTHER" id="PTHR24421">
    <property type="entry name" value="NITRATE/NITRITE SENSOR PROTEIN NARX-RELATED"/>
    <property type="match status" value="1"/>
</dbReference>
<comment type="caution">
    <text evidence="11">The sequence shown here is derived from an EMBL/GenBank/DDBJ whole genome shotgun (WGS) entry which is preliminary data.</text>
</comment>
<evidence type="ECO:0000256" key="9">
    <source>
        <dbReference type="SAM" id="Phobius"/>
    </source>
</evidence>
<protein>
    <recommendedName>
        <fullName evidence="2">histidine kinase</fullName>
        <ecNumber evidence="2">2.7.13.3</ecNumber>
    </recommendedName>
</protein>
<feature type="transmembrane region" description="Helical" evidence="9">
    <location>
        <begin position="132"/>
        <end position="154"/>
    </location>
</feature>
<evidence type="ECO:0000256" key="8">
    <source>
        <dbReference type="ARBA" id="ARBA00023012"/>
    </source>
</evidence>
<keyword evidence="5" id="KW-0547">Nucleotide-binding</keyword>
<dbReference type="GO" id="GO:0005524">
    <property type="term" value="F:ATP binding"/>
    <property type="evidence" value="ECO:0007669"/>
    <property type="project" value="UniProtKB-KW"/>
</dbReference>
<evidence type="ECO:0000313" key="11">
    <source>
        <dbReference type="EMBL" id="KJL23370.1"/>
    </source>
</evidence>
<reference evidence="11 12" key="1">
    <citation type="submission" date="2015-02" db="EMBL/GenBank/DDBJ databases">
        <title>Draft genome sequences of ten Microbacterium spp. with emphasis on heavy metal contaminated environments.</title>
        <authorList>
            <person name="Corretto E."/>
        </authorList>
    </citation>
    <scope>NUCLEOTIDE SEQUENCE [LARGE SCALE GENOMIC DNA]</scope>
    <source>
        <strain evidence="11 12">BEL163</strain>
    </source>
</reference>
<keyword evidence="7" id="KW-0067">ATP-binding</keyword>
<dbReference type="Proteomes" id="UP000033725">
    <property type="component" value="Unassembled WGS sequence"/>
</dbReference>
<evidence type="ECO:0000256" key="5">
    <source>
        <dbReference type="ARBA" id="ARBA00022741"/>
    </source>
</evidence>
<comment type="catalytic activity">
    <reaction evidence="1">
        <text>ATP + protein L-histidine = ADP + protein N-phospho-L-histidine.</text>
        <dbReference type="EC" id="2.7.13.3"/>
    </reaction>
</comment>
<keyword evidence="8" id="KW-0902">Two-component regulatory system</keyword>
<dbReference type="OrthoDB" id="227596at2"/>
<keyword evidence="3" id="KW-0597">Phosphoprotein</keyword>
<keyword evidence="4 11" id="KW-0808">Transferase</keyword>
<proteinExistence type="predicted"/>
<dbReference type="GO" id="GO:0016020">
    <property type="term" value="C:membrane"/>
    <property type="evidence" value="ECO:0007669"/>
    <property type="project" value="InterPro"/>
</dbReference>
<feature type="transmembrane region" description="Helical" evidence="9">
    <location>
        <begin position="35"/>
        <end position="54"/>
    </location>
</feature>
<dbReference type="CDD" id="cd16917">
    <property type="entry name" value="HATPase_UhpB-NarQ-NarX-like"/>
    <property type="match status" value="1"/>
</dbReference>
<evidence type="ECO:0000256" key="3">
    <source>
        <dbReference type="ARBA" id="ARBA00022553"/>
    </source>
</evidence>
<dbReference type="EMBL" id="JYIV01000023">
    <property type="protein sequence ID" value="KJL23370.1"/>
    <property type="molecule type" value="Genomic_DNA"/>
</dbReference>
<feature type="transmembrane region" description="Helical" evidence="9">
    <location>
        <begin position="98"/>
        <end position="126"/>
    </location>
</feature>
<dbReference type="InterPro" id="IPR036890">
    <property type="entry name" value="HATPase_C_sf"/>
</dbReference>
<organism evidence="11 12">
    <name type="scientific">Microbacterium oxydans</name>
    <dbReference type="NCBI Taxonomy" id="82380"/>
    <lineage>
        <taxon>Bacteria</taxon>
        <taxon>Bacillati</taxon>
        <taxon>Actinomycetota</taxon>
        <taxon>Actinomycetes</taxon>
        <taxon>Micrococcales</taxon>
        <taxon>Microbacteriaceae</taxon>
        <taxon>Microbacterium</taxon>
    </lineage>
</organism>
<keyword evidence="9" id="KW-1133">Transmembrane helix</keyword>
<feature type="transmembrane region" description="Helical" evidence="9">
    <location>
        <begin position="66"/>
        <end position="86"/>
    </location>
</feature>
<keyword evidence="6 11" id="KW-0418">Kinase</keyword>
<dbReference type="Pfam" id="PF07730">
    <property type="entry name" value="HisKA_3"/>
    <property type="match status" value="1"/>
</dbReference>
<name>A0A0F0KTD2_9MICO</name>
<dbReference type="GO" id="GO:0046983">
    <property type="term" value="F:protein dimerization activity"/>
    <property type="evidence" value="ECO:0007669"/>
    <property type="project" value="InterPro"/>
</dbReference>
<evidence type="ECO:0000256" key="1">
    <source>
        <dbReference type="ARBA" id="ARBA00000085"/>
    </source>
</evidence>
<evidence type="ECO:0000256" key="7">
    <source>
        <dbReference type="ARBA" id="ARBA00022840"/>
    </source>
</evidence>
<evidence type="ECO:0000256" key="6">
    <source>
        <dbReference type="ARBA" id="ARBA00022777"/>
    </source>
</evidence>
<dbReference type="EC" id="2.7.13.3" evidence="2"/>
<dbReference type="Gene3D" id="3.30.565.10">
    <property type="entry name" value="Histidine kinase-like ATPase, C-terminal domain"/>
    <property type="match status" value="1"/>
</dbReference>
<dbReference type="Gene3D" id="1.20.5.1930">
    <property type="match status" value="1"/>
</dbReference>
<evidence type="ECO:0000256" key="2">
    <source>
        <dbReference type="ARBA" id="ARBA00012438"/>
    </source>
</evidence>
<dbReference type="InterPro" id="IPR050482">
    <property type="entry name" value="Sensor_HK_TwoCompSys"/>
</dbReference>
<dbReference type="PANTHER" id="PTHR24421:SF10">
    <property type="entry name" value="NITRATE_NITRITE SENSOR PROTEIN NARQ"/>
    <property type="match status" value="1"/>
</dbReference>
<dbReference type="RefSeq" id="WP_052674630.1">
    <property type="nucleotide sequence ID" value="NZ_JYIV01000023.1"/>
</dbReference>
<dbReference type="SUPFAM" id="SSF55874">
    <property type="entry name" value="ATPase domain of HSP90 chaperone/DNA topoisomerase II/histidine kinase"/>
    <property type="match status" value="1"/>
</dbReference>
<evidence type="ECO:0000313" key="12">
    <source>
        <dbReference type="Proteomes" id="UP000033725"/>
    </source>
</evidence>
<dbReference type="PATRIC" id="fig|82380.10.peg.1462"/>
<evidence type="ECO:0000256" key="4">
    <source>
        <dbReference type="ARBA" id="ARBA00022679"/>
    </source>
</evidence>
<keyword evidence="9" id="KW-0812">Transmembrane</keyword>
<dbReference type="InterPro" id="IPR011712">
    <property type="entry name" value="Sig_transdc_His_kin_sub3_dim/P"/>
</dbReference>
<gene>
    <name evidence="11" type="primary">liaS_2</name>
    <name evidence="11" type="ORF">RN51_01455</name>
</gene>
<feature type="transmembrane region" description="Helical" evidence="9">
    <location>
        <begin position="166"/>
        <end position="185"/>
    </location>
</feature>
<accession>A0A0F0KTD2</accession>